<keyword evidence="2" id="KW-1185">Reference proteome</keyword>
<gene>
    <name evidence="1" type="ORF">D7S89_21010</name>
</gene>
<protein>
    <submittedName>
        <fullName evidence="1">Uncharacterized protein</fullName>
    </submittedName>
</protein>
<dbReference type="Proteomes" id="UP000280434">
    <property type="component" value="Unassembled WGS sequence"/>
</dbReference>
<dbReference type="OrthoDB" id="9969536at2"/>
<reference evidence="1 2" key="1">
    <citation type="submission" date="2018-10" db="EMBL/GenBank/DDBJ databases">
        <title>Paraburkholderia sp. 7MK8-2, isolated from soil.</title>
        <authorList>
            <person name="Gao Z.-H."/>
            <person name="Qiu L.-H."/>
        </authorList>
    </citation>
    <scope>NUCLEOTIDE SEQUENCE [LARGE SCALE GENOMIC DNA]</scope>
    <source>
        <strain evidence="1 2">7MK8-2</strain>
    </source>
</reference>
<dbReference type="AlphaFoldDB" id="A0A494X284"/>
<name>A0A494X284_9BURK</name>
<dbReference type="EMBL" id="RBZV01000011">
    <property type="protein sequence ID" value="RKP44838.1"/>
    <property type="molecule type" value="Genomic_DNA"/>
</dbReference>
<comment type="caution">
    <text evidence="1">The sequence shown here is derived from an EMBL/GenBank/DDBJ whole genome shotgun (WGS) entry which is preliminary data.</text>
</comment>
<evidence type="ECO:0000313" key="2">
    <source>
        <dbReference type="Proteomes" id="UP000280434"/>
    </source>
</evidence>
<accession>A0A494X284</accession>
<proteinExistence type="predicted"/>
<organism evidence="1 2">
    <name type="scientific">Trinickia fusca</name>
    <dbReference type="NCBI Taxonomy" id="2419777"/>
    <lineage>
        <taxon>Bacteria</taxon>
        <taxon>Pseudomonadati</taxon>
        <taxon>Pseudomonadota</taxon>
        <taxon>Betaproteobacteria</taxon>
        <taxon>Burkholderiales</taxon>
        <taxon>Burkholderiaceae</taxon>
        <taxon>Trinickia</taxon>
    </lineage>
</organism>
<sequence>MCTVAEICSTGVRVTLSDVPEVRLTATNSEPSVQDAGLAAKAGTLFNGIGYTDAVFHLQRRFLAYGYRYTVLDVPHSAPPPLVPSLINASH</sequence>
<evidence type="ECO:0000313" key="1">
    <source>
        <dbReference type="EMBL" id="RKP44838.1"/>
    </source>
</evidence>